<dbReference type="EMBL" id="JACWMS010000002">
    <property type="protein sequence ID" value="MBD1319863.1"/>
    <property type="molecule type" value="Genomic_DNA"/>
</dbReference>
<protein>
    <submittedName>
        <fullName evidence="7">Exodeoxyribonuclease III</fullName>
        <ecNumber evidence="7">3.1.11.2</ecNumber>
    </submittedName>
</protein>
<comment type="similarity">
    <text evidence="2">Belongs to the DNA repair enzymes AP/ExoA family.</text>
</comment>
<reference evidence="7 8" key="1">
    <citation type="submission" date="2020-09" db="EMBL/GenBank/DDBJ databases">
        <title>Novel species in genus Gordonia.</title>
        <authorList>
            <person name="Zhang G."/>
        </authorList>
    </citation>
    <scope>NUCLEOTIDE SEQUENCE [LARGE SCALE GENOMIC DNA]</scope>
    <source>
        <strain evidence="7 8">ON-33</strain>
    </source>
</reference>
<dbReference type="RefSeq" id="WP_190266685.1">
    <property type="nucleotide sequence ID" value="NZ_BAABAD010000004.1"/>
</dbReference>
<dbReference type="Proteomes" id="UP000602395">
    <property type="component" value="Unassembled WGS sequence"/>
</dbReference>
<keyword evidence="4 7" id="KW-0378">Hydrolase</keyword>
<evidence type="ECO:0000256" key="4">
    <source>
        <dbReference type="ARBA" id="ARBA00022801"/>
    </source>
</evidence>
<dbReference type="PANTHER" id="PTHR43250:SF2">
    <property type="entry name" value="EXODEOXYRIBONUCLEASE III"/>
    <property type="match status" value="1"/>
</dbReference>
<keyword evidence="5" id="KW-0460">Magnesium</keyword>
<sequence length="261" mass="29194">MRIATWNVNSIRARSEAVVGWMERNDIDVLAMQETKCRDDEFPLMSFLAGGYDVAHIGTGGFNGVAIASRIGLDEVETGFEGQPSFGTEHTAPVREARAISARCGAIRVWSLYVPNGRSLDDPHYRYKLDWLRRLHDIGSLWLAHDPAAQIVLAGDWNIIPTDEDVWDPAQFDGRTHVSEPERAALAAIRAAGFHDSARPYADAYTFWDYTQLRFPRDEGMRIDYLLCSPAFDDRVRGAFVDRSARKGKGASDHAPVVLEI</sequence>
<keyword evidence="8" id="KW-1185">Reference proteome</keyword>
<evidence type="ECO:0000256" key="5">
    <source>
        <dbReference type="ARBA" id="ARBA00022842"/>
    </source>
</evidence>
<evidence type="ECO:0000313" key="7">
    <source>
        <dbReference type="EMBL" id="MBD1319863.1"/>
    </source>
</evidence>
<dbReference type="Pfam" id="PF03372">
    <property type="entry name" value="Exo_endo_phos"/>
    <property type="match status" value="1"/>
</dbReference>
<accession>A0ABR7WAS9</accession>
<evidence type="ECO:0000256" key="1">
    <source>
        <dbReference type="ARBA" id="ARBA00001946"/>
    </source>
</evidence>
<dbReference type="InterPro" id="IPR036691">
    <property type="entry name" value="Endo/exonu/phosph_ase_sf"/>
</dbReference>
<dbReference type="NCBIfam" id="TIGR00195">
    <property type="entry name" value="exoDNase_III"/>
    <property type="match status" value="1"/>
</dbReference>
<dbReference type="NCBIfam" id="TIGR00633">
    <property type="entry name" value="xth"/>
    <property type="match status" value="1"/>
</dbReference>
<dbReference type="InterPro" id="IPR005135">
    <property type="entry name" value="Endo/exonuclease/phosphatase"/>
</dbReference>
<comment type="cofactor">
    <cofactor evidence="1">
        <name>Mg(2+)</name>
        <dbReference type="ChEBI" id="CHEBI:18420"/>
    </cofactor>
</comment>
<dbReference type="PANTHER" id="PTHR43250">
    <property type="entry name" value="EXODEOXYRIBONUCLEASE III"/>
    <property type="match status" value="1"/>
</dbReference>
<organism evidence="7 8">
    <name type="scientific">Gordonia hankookensis</name>
    <dbReference type="NCBI Taxonomy" id="589403"/>
    <lineage>
        <taxon>Bacteria</taxon>
        <taxon>Bacillati</taxon>
        <taxon>Actinomycetota</taxon>
        <taxon>Actinomycetes</taxon>
        <taxon>Mycobacteriales</taxon>
        <taxon>Gordoniaceae</taxon>
        <taxon>Gordonia</taxon>
    </lineage>
</organism>
<evidence type="ECO:0000259" key="6">
    <source>
        <dbReference type="Pfam" id="PF03372"/>
    </source>
</evidence>
<evidence type="ECO:0000313" key="8">
    <source>
        <dbReference type="Proteomes" id="UP000602395"/>
    </source>
</evidence>
<proteinExistence type="inferred from homology"/>
<evidence type="ECO:0000256" key="3">
    <source>
        <dbReference type="ARBA" id="ARBA00022723"/>
    </source>
</evidence>
<name>A0ABR7WAS9_9ACTN</name>
<dbReference type="CDD" id="cd09086">
    <property type="entry name" value="ExoIII-like_AP-endo"/>
    <property type="match status" value="1"/>
</dbReference>
<dbReference type="EC" id="3.1.11.2" evidence="7"/>
<comment type="caution">
    <text evidence="7">The sequence shown here is derived from an EMBL/GenBank/DDBJ whole genome shotgun (WGS) entry which is preliminary data.</text>
</comment>
<feature type="domain" description="Endonuclease/exonuclease/phosphatase" evidence="6">
    <location>
        <begin position="4"/>
        <end position="254"/>
    </location>
</feature>
<dbReference type="Gene3D" id="3.60.10.10">
    <property type="entry name" value="Endonuclease/exonuclease/phosphatase"/>
    <property type="match status" value="1"/>
</dbReference>
<dbReference type="InterPro" id="IPR004808">
    <property type="entry name" value="AP_endonuc_1"/>
</dbReference>
<dbReference type="InterPro" id="IPR037493">
    <property type="entry name" value="ExoIII-like"/>
</dbReference>
<dbReference type="PROSITE" id="PS51435">
    <property type="entry name" value="AP_NUCLEASE_F1_4"/>
    <property type="match status" value="1"/>
</dbReference>
<evidence type="ECO:0000256" key="2">
    <source>
        <dbReference type="ARBA" id="ARBA00007092"/>
    </source>
</evidence>
<keyword evidence="3" id="KW-0479">Metal-binding</keyword>
<gene>
    <name evidence="7" type="primary">xth</name>
    <name evidence="7" type="ORF">IDF66_09715</name>
</gene>
<dbReference type="GO" id="GO:0008311">
    <property type="term" value="F:double-stranded DNA 3'-5' DNA exonuclease activity"/>
    <property type="evidence" value="ECO:0007669"/>
    <property type="project" value="UniProtKB-EC"/>
</dbReference>
<dbReference type="SUPFAM" id="SSF56219">
    <property type="entry name" value="DNase I-like"/>
    <property type="match status" value="1"/>
</dbReference>